<sequence length="1105" mass="117318">MPEEDESPPPASGQWKGKGRATSRNPARSSSPRQTSLSPTRDSTQTVEADTPTASLFVQDGAPLRFAVSLGPHRKRTIELIREHGGEVVSSASRPWMQLVDPDGETSQSNVYSAEYIPDSVEQGRLLDRARYLMTVTNAPLVSQSSREVFTKKDREVLLRHLDANPTHQKGNAIYKALEKSSWRNHAVKFIIPSRSAASASNSRPLLPPPATAPAARIRRDEQRPAAPAALTTREQRTAAASPVRTTREQSSSAASTAKDTREKLSSAAPAARTTREEPRAAASAAKSTRESLRATAPATQTTREPPSAAARPSVDAASVARHPTAKSPAVSRSPRSTPGSSARNPQQRAGPASALGESPSGTGEGSSRVRKPLTKNDYLPKRSRSGDVGTTRGREHAASRRAPAMAGADQGRSRAANARLRDEAQRPAEGVARFSSREENTPTNEERATLIAHLQLNAWSLPITGIKTYQKFAAMHGSRSWEYWKTYASQEIVPDLLRAIVNLDPETDEEAEPGAGGAMDVDQASAGPEEASRQEGEAARSATSSSRPTRPIAASNSRRSTAGPCAASSSTSSNPSVPGRQTLRPRAVRPRILKAATAEGLESMLEACIETDSDAVPQIEARRTAAADAHDDAVGDQEGGEGGEEIVEGGEGSQDMEEDDGENAEDHDGAAKEGELGEEEEEETTVHSRTRAASSRDSIVVVNTDIDIRVVGASSDAGRIEIDTSESVAHQVVENSAEPMEVDGAGGLREEGEEEDRGSKGDGGDDGDGGDEDPFAAEDPNGGRDDEASIAYTLLSRRAGNLPSQFEMTDAGYDDSDLFSDSPAPPPSSSTPTRATRSVSYSPSRRSNNQRPTPSSDAPRSAASRSRTGPSVLRQGQPKSQSAPPSSDAPLPAVSRSPAGPSHSRQRTSKTKSKASSSDAPPSSRSSSPSLPLQRTPQRPSKTQCTAPTFVSLLPAASRPLAGPSSRPASAASSPSSKDALREAKIQAFEKEMEKIAADFMATTTEKQRDRALNMATCHLPDMRALLEAGLDPARLAPAVRRRIFTTAEDEVLLGSDAEAHARLAKEKDPRWLAKRKDFLMKKKQKGPSGGKKGAAGKGKRSVA</sequence>
<proteinExistence type="predicted"/>
<feature type="compositionally biased region" description="Low complexity" evidence="3">
    <location>
        <begin position="915"/>
        <end position="939"/>
    </location>
</feature>
<accession>A0A4P9WLN4</accession>
<keyword evidence="5" id="KW-1185">Reference proteome</keyword>
<evidence type="ECO:0000256" key="2">
    <source>
        <dbReference type="ARBA" id="ARBA00023242"/>
    </source>
</evidence>
<feature type="region of interest" description="Disordered" evidence="3">
    <location>
        <begin position="1"/>
        <end position="53"/>
    </location>
</feature>
<dbReference type="GO" id="GO:0010833">
    <property type="term" value="P:telomere maintenance via telomere lengthening"/>
    <property type="evidence" value="ECO:0007669"/>
    <property type="project" value="TreeGrafter"/>
</dbReference>
<feature type="region of interest" description="Disordered" evidence="3">
    <location>
        <begin position="620"/>
        <end position="982"/>
    </location>
</feature>
<dbReference type="PANTHER" id="PTHR16466:SF6">
    <property type="entry name" value="TELOMERIC REPEAT-BINDING FACTOR 2-INTERACTING PROTEIN 1"/>
    <property type="match status" value="1"/>
</dbReference>
<dbReference type="GO" id="GO:0031848">
    <property type="term" value="P:protection from non-homologous end joining at telomere"/>
    <property type="evidence" value="ECO:0007669"/>
    <property type="project" value="TreeGrafter"/>
</dbReference>
<evidence type="ECO:0000313" key="5">
    <source>
        <dbReference type="Proteomes" id="UP000269721"/>
    </source>
</evidence>
<feature type="compositionally biased region" description="Low complexity" evidence="3">
    <location>
        <begin position="852"/>
        <end position="896"/>
    </location>
</feature>
<feature type="compositionally biased region" description="Polar residues" evidence="3">
    <location>
        <begin position="249"/>
        <end position="258"/>
    </location>
</feature>
<name>A0A4P9WLN4_9FUNG</name>
<dbReference type="GO" id="GO:0070187">
    <property type="term" value="C:shelterin complex"/>
    <property type="evidence" value="ECO:0007669"/>
    <property type="project" value="TreeGrafter"/>
</dbReference>
<dbReference type="PANTHER" id="PTHR16466">
    <property type="entry name" value="TELOMERE REPEAT-BINDING FACTOR 2-INTERACTING PROTEIN 1"/>
    <property type="match status" value="1"/>
</dbReference>
<protein>
    <submittedName>
        <fullName evidence="4">Uncharacterized protein</fullName>
    </submittedName>
</protein>
<dbReference type="GO" id="GO:0042162">
    <property type="term" value="F:telomeric DNA binding"/>
    <property type="evidence" value="ECO:0007669"/>
    <property type="project" value="TreeGrafter"/>
</dbReference>
<dbReference type="InterPro" id="IPR039595">
    <property type="entry name" value="TE2IP/Rap1"/>
</dbReference>
<feature type="compositionally biased region" description="Polar residues" evidence="3">
    <location>
        <begin position="840"/>
        <end position="851"/>
    </location>
</feature>
<feature type="compositionally biased region" description="Basic and acidic residues" evidence="3">
    <location>
        <begin position="665"/>
        <end position="676"/>
    </location>
</feature>
<organism evidence="4 5">
    <name type="scientific">Blyttiomyces helicus</name>
    <dbReference type="NCBI Taxonomy" id="388810"/>
    <lineage>
        <taxon>Eukaryota</taxon>
        <taxon>Fungi</taxon>
        <taxon>Fungi incertae sedis</taxon>
        <taxon>Chytridiomycota</taxon>
        <taxon>Chytridiomycota incertae sedis</taxon>
        <taxon>Chytridiomycetes</taxon>
        <taxon>Chytridiomycetes incertae sedis</taxon>
        <taxon>Blyttiomyces</taxon>
    </lineage>
</organism>
<evidence type="ECO:0000256" key="3">
    <source>
        <dbReference type="SAM" id="MobiDB-lite"/>
    </source>
</evidence>
<evidence type="ECO:0000313" key="4">
    <source>
        <dbReference type="EMBL" id="RKO93095.1"/>
    </source>
</evidence>
<evidence type="ECO:0000256" key="1">
    <source>
        <dbReference type="ARBA" id="ARBA00004123"/>
    </source>
</evidence>
<dbReference type="AlphaFoldDB" id="A0A4P9WLN4"/>
<feature type="region of interest" description="Disordered" evidence="3">
    <location>
        <begin position="198"/>
        <end position="445"/>
    </location>
</feature>
<feature type="compositionally biased region" description="Polar residues" evidence="3">
    <location>
        <begin position="940"/>
        <end position="950"/>
    </location>
</feature>
<dbReference type="OrthoDB" id="2115865at2759"/>
<feature type="compositionally biased region" description="Gly residues" evidence="3">
    <location>
        <begin position="1089"/>
        <end position="1098"/>
    </location>
</feature>
<gene>
    <name evidence="4" type="ORF">BDK51DRAFT_29783</name>
</gene>
<feature type="compositionally biased region" description="Acidic residues" evidence="3">
    <location>
        <begin position="635"/>
        <end position="664"/>
    </location>
</feature>
<feature type="region of interest" description="Disordered" evidence="3">
    <location>
        <begin position="508"/>
        <end position="591"/>
    </location>
</feature>
<keyword evidence="2" id="KW-0539">Nucleus</keyword>
<feature type="compositionally biased region" description="Polar residues" evidence="3">
    <location>
        <begin position="22"/>
        <end position="53"/>
    </location>
</feature>
<dbReference type="Proteomes" id="UP000269721">
    <property type="component" value="Unassembled WGS sequence"/>
</dbReference>
<feature type="compositionally biased region" description="Basic residues" evidence="3">
    <location>
        <begin position="905"/>
        <end position="914"/>
    </location>
</feature>
<feature type="compositionally biased region" description="Acidic residues" evidence="3">
    <location>
        <begin position="765"/>
        <end position="777"/>
    </location>
</feature>
<feature type="compositionally biased region" description="Basic and acidic residues" evidence="3">
    <location>
        <begin position="436"/>
        <end position="445"/>
    </location>
</feature>
<feature type="compositionally biased region" description="Basic and acidic residues" evidence="3">
    <location>
        <begin position="621"/>
        <end position="634"/>
    </location>
</feature>
<comment type="subcellular location">
    <subcellularLocation>
        <location evidence="1">Nucleus</location>
    </subcellularLocation>
</comment>
<feature type="region of interest" description="Disordered" evidence="3">
    <location>
        <begin position="1076"/>
        <end position="1105"/>
    </location>
</feature>
<reference evidence="5" key="1">
    <citation type="journal article" date="2018" name="Nat. Microbiol.">
        <title>Leveraging single-cell genomics to expand the fungal tree of life.</title>
        <authorList>
            <person name="Ahrendt S.R."/>
            <person name="Quandt C.A."/>
            <person name="Ciobanu D."/>
            <person name="Clum A."/>
            <person name="Salamov A."/>
            <person name="Andreopoulos B."/>
            <person name="Cheng J.F."/>
            <person name="Woyke T."/>
            <person name="Pelin A."/>
            <person name="Henrissat B."/>
            <person name="Reynolds N.K."/>
            <person name="Benny G.L."/>
            <person name="Smith M.E."/>
            <person name="James T.Y."/>
            <person name="Grigoriev I.V."/>
        </authorList>
    </citation>
    <scope>NUCLEOTIDE SEQUENCE [LARGE SCALE GENOMIC DNA]</scope>
</reference>
<feature type="compositionally biased region" description="Low complexity" evidence="3">
    <location>
        <begin position="953"/>
        <end position="978"/>
    </location>
</feature>
<feature type="compositionally biased region" description="Low complexity" evidence="3">
    <location>
        <begin position="561"/>
        <end position="579"/>
    </location>
</feature>
<feature type="compositionally biased region" description="Polar residues" evidence="3">
    <location>
        <begin position="334"/>
        <end position="348"/>
    </location>
</feature>
<feature type="compositionally biased region" description="Low complexity" evidence="3">
    <location>
        <begin position="540"/>
        <end position="552"/>
    </location>
</feature>
<dbReference type="EMBL" id="KZ994376">
    <property type="protein sequence ID" value="RKO93095.1"/>
    <property type="molecule type" value="Genomic_DNA"/>
</dbReference>